<dbReference type="GO" id="GO:0005829">
    <property type="term" value="C:cytosol"/>
    <property type="evidence" value="ECO:0007669"/>
    <property type="project" value="TreeGrafter"/>
</dbReference>
<protein>
    <submittedName>
        <fullName evidence="2">Aldo/keto reductase</fullName>
    </submittedName>
</protein>
<feature type="domain" description="NADP-dependent oxidoreductase" evidence="1">
    <location>
        <begin position="15"/>
        <end position="312"/>
    </location>
</feature>
<reference evidence="2 3" key="1">
    <citation type="submission" date="2016-09" db="EMBL/GenBank/DDBJ databases">
        <title>Complete genome sequencing of Streptomyces lydicus 103 and metabolic pathways analysis of antibiotic biosynthesis.</title>
        <authorList>
            <person name="Jia N."/>
            <person name="Ding M.-Z."/>
            <person name="Gao F."/>
            <person name="Yuan Y.-J."/>
        </authorList>
    </citation>
    <scope>NUCLEOTIDE SEQUENCE [LARGE SCALE GENOMIC DNA]</scope>
    <source>
        <strain evidence="2 3">103</strain>
    </source>
</reference>
<dbReference type="EMBL" id="CP017157">
    <property type="protein sequence ID" value="AOP46717.1"/>
    <property type="molecule type" value="Genomic_DNA"/>
</dbReference>
<dbReference type="RefSeq" id="WP_069568701.1">
    <property type="nucleotide sequence ID" value="NZ_CP017157.1"/>
</dbReference>
<dbReference type="InterPro" id="IPR050523">
    <property type="entry name" value="AKR_Detox_Biosynth"/>
</dbReference>
<dbReference type="Proteomes" id="UP000094094">
    <property type="component" value="Chromosome"/>
</dbReference>
<dbReference type="KEGG" id="slc:SL103_11110"/>
<evidence type="ECO:0000313" key="3">
    <source>
        <dbReference type="Proteomes" id="UP000094094"/>
    </source>
</evidence>
<evidence type="ECO:0000313" key="2">
    <source>
        <dbReference type="EMBL" id="AOP46717.1"/>
    </source>
</evidence>
<dbReference type="PANTHER" id="PTHR43364:SF18">
    <property type="entry name" value="OXIDOREDUCTASE"/>
    <property type="match status" value="1"/>
</dbReference>
<evidence type="ECO:0000259" key="1">
    <source>
        <dbReference type="Pfam" id="PF00248"/>
    </source>
</evidence>
<gene>
    <name evidence="2" type="ORF">SL103_11110</name>
</gene>
<dbReference type="Pfam" id="PF00248">
    <property type="entry name" value="Aldo_ket_red"/>
    <property type="match status" value="1"/>
</dbReference>
<dbReference type="SUPFAM" id="SSF51430">
    <property type="entry name" value="NAD(P)-linked oxidoreductase"/>
    <property type="match status" value="1"/>
</dbReference>
<keyword evidence="3" id="KW-1185">Reference proteome</keyword>
<dbReference type="InterPro" id="IPR023210">
    <property type="entry name" value="NADP_OxRdtase_dom"/>
</dbReference>
<dbReference type="OrthoDB" id="9768793at2"/>
<name>A0A1D7VJ16_9ACTN</name>
<dbReference type="InterPro" id="IPR036812">
    <property type="entry name" value="NAD(P)_OxRdtase_dom_sf"/>
</dbReference>
<dbReference type="PANTHER" id="PTHR43364">
    <property type="entry name" value="NADH-SPECIFIC METHYLGLYOXAL REDUCTASE-RELATED"/>
    <property type="match status" value="1"/>
</dbReference>
<dbReference type="AlphaFoldDB" id="A0A1D7VJ16"/>
<sequence>MEQRHLGRTGLRVSRLGLGTLNWARDTDEQEAADQLKTFWEAGGTLVDTADIYADGGAEYLLGRLTEGLVPRDDLVIATKAGSVLEPDRRVDCSRRHLLAALDASLERLGTDYVDLWQLHAFDPHTPLEETLQALDLAVTSGRARYVGLANFSGWQLARAATWQLAAPGIRNPLAGTQMEYSLLQRGIEREVLPAALDLGIGVLPSSPLGRGVLTGKYRHATPADSRGASDHLAGFVAPYLDETASRVVEAVTTAADGLAVTPLQVALAWVRDRPGVTAPIVGARTAQQLRAALSVETLSLPDEICRALDDVSAPVHHYPDHDWSTL</sequence>
<accession>A0A1D7VJ16</accession>
<dbReference type="Gene3D" id="3.20.20.100">
    <property type="entry name" value="NADP-dependent oxidoreductase domain"/>
    <property type="match status" value="1"/>
</dbReference>
<proteinExistence type="predicted"/>
<organism evidence="2 3">
    <name type="scientific">Streptomyces lydicus</name>
    <dbReference type="NCBI Taxonomy" id="47763"/>
    <lineage>
        <taxon>Bacteria</taxon>
        <taxon>Bacillati</taxon>
        <taxon>Actinomycetota</taxon>
        <taxon>Actinomycetes</taxon>
        <taxon>Kitasatosporales</taxon>
        <taxon>Streptomycetaceae</taxon>
        <taxon>Streptomyces</taxon>
    </lineage>
</organism>